<name>A0AAV4K3L4_9DEIO</name>
<reference evidence="2" key="2">
    <citation type="journal article" date="2014" name="Int. J. Syst. Evol. Microbiol.">
        <title>Complete genome sequence of Corynebacterium casei LMG S-19264T (=DSM 44701T), isolated from a smear-ripened cheese.</title>
        <authorList>
            <consortium name="US DOE Joint Genome Institute (JGI-PGF)"/>
            <person name="Walter F."/>
            <person name="Albersmeier A."/>
            <person name="Kalinowski J."/>
            <person name="Ruckert C."/>
        </authorList>
    </citation>
    <scope>NUCLEOTIDE SEQUENCE</scope>
    <source>
        <strain evidence="2">CGMCC 1.8885</strain>
    </source>
</reference>
<dbReference type="EMBL" id="BMLZ01000071">
    <property type="protein sequence ID" value="GGI68038.1"/>
    <property type="molecule type" value="Genomic_DNA"/>
</dbReference>
<evidence type="ECO:0000313" key="3">
    <source>
        <dbReference type="Proteomes" id="UP000630135"/>
    </source>
</evidence>
<evidence type="ECO:0000313" key="1">
    <source>
        <dbReference type="EMBL" id="GGI68038.1"/>
    </source>
</evidence>
<reference evidence="2" key="4">
    <citation type="submission" date="2023-08" db="EMBL/GenBank/DDBJ databases">
        <authorList>
            <person name="Sun Q."/>
            <person name="Zhou Y."/>
        </authorList>
    </citation>
    <scope>NUCLEOTIDE SEQUENCE</scope>
    <source>
        <strain evidence="1">CGMCC 1.8884</strain>
        <strain evidence="2">CGMCC 1.8885</strain>
    </source>
</reference>
<dbReference type="InterPro" id="IPR018715">
    <property type="entry name" value="DUF2239"/>
</dbReference>
<sequence length="197" mass="21145">MSEPTLTVFAGERRLLSGPLRDVLTYLKVQSPGHEGGEILIFDDQTGRPRDFDLSGPLEDVLARELPAPAGPGRPKLGVVAREVTLLPRHWAWLEAHPGGASAALRRLIDEERRRWPEAAAIRQAQTAADRFLGAVGGHLPGYEEASRALYARDGARFLALSRDWPADIRAHALALAAPAFAPGNPEPGGAGLSGEE</sequence>
<evidence type="ECO:0000313" key="2">
    <source>
        <dbReference type="EMBL" id="GGI79181.1"/>
    </source>
</evidence>
<dbReference type="Proteomes" id="UP000652720">
    <property type="component" value="Unassembled WGS sequence"/>
</dbReference>
<comment type="caution">
    <text evidence="2">The sequence shown here is derived from an EMBL/GenBank/DDBJ whole genome shotgun (WGS) entry which is preliminary data.</text>
</comment>
<accession>A0AAV4K3L4</accession>
<dbReference type="RefSeq" id="WP_017871853.1">
    <property type="nucleotide sequence ID" value="NZ_BMLZ01000071.1"/>
</dbReference>
<organism evidence="2 4">
    <name type="scientific">Deinococcus wulumuqiensis</name>
    <dbReference type="NCBI Taxonomy" id="980427"/>
    <lineage>
        <taxon>Bacteria</taxon>
        <taxon>Thermotogati</taxon>
        <taxon>Deinococcota</taxon>
        <taxon>Deinococci</taxon>
        <taxon>Deinococcales</taxon>
        <taxon>Deinococcaceae</taxon>
        <taxon>Deinococcus</taxon>
    </lineage>
</organism>
<protein>
    <recommendedName>
        <fullName evidence="5">DUF2239 family protein</fullName>
    </recommendedName>
</protein>
<dbReference type="EMBL" id="BMMA01000007">
    <property type="protein sequence ID" value="GGI79181.1"/>
    <property type="molecule type" value="Genomic_DNA"/>
</dbReference>
<evidence type="ECO:0000313" key="4">
    <source>
        <dbReference type="Proteomes" id="UP000652720"/>
    </source>
</evidence>
<keyword evidence="3" id="KW-1185">Reference proteome</keyword>
<reference evidence="1" key="1">
    <citation type="journal article" date="2014" name="Int. J. Syst. Evol. Microbiol.">
        <title>Complete genome of a new Firmicutes species belonging to the dominant human colonic microbiota ('Ruminococcus bicirculans') reveals two chromosomes and a selective capacity to utilize plant glucans.</title>
        <authorList>
            <consortium name="NISC Comparative Sequencing Program"/>
            <person name="Wegmann U."/>
            <person name="Louis P."/>
            <person name="Goesmann A."/>
            <person name="Henrissat B."/>
            <person name="Duncan S.H."/>
            <person name="Flint H.J."/>
        </authorList>
    </citation>
    <scope>NUCLEOTIDE SEQUENCE</scope>
    <source>
        <strain evidence="1">CGMCC 1.8884</strain>
    </source>
</reference>
<dbReference type="AlphaFoldDB" id="A0AAV4K3L4"/>
<gene>
    <name evidence="1" type="ORF">GCM10008021_30340</name>
    <name evidence="2" type="ORF">GCM10010914_11690</name>
</gene>
<dbReference type="Proteomes" id="UP000630135">
    <property type="component" value="Unassembled WGS sequence"/>
</dbReference>
<dbReference type="Pfam" id="PF09998">
    <property type="entry name" value="DUF2239"/>
    <property type="match status" value="1"/>
</dbReference>
<evidence type="ECO:0008006" key="5">
    <source>
        <dbReference type="Google" id="ProtNLM"/>
    </source>
</evidence>
<dbReference type="GeneID" id="59165842"/>
<reference evidence="3" key="3">
    <citation type="journal article" date="2019" name="Int. J. Syst. Evol. Microbiol.">
        <title>The Global Catalogue of Microorganisms (GCM) 10K type strain sequencing project: providing services to taxonomists for standard genome sequencing and annotation.</title>
        <authorList>
            <consortium name="The Broad Institute Genomics Platform"/>
            <consortium name="The Broad Institute Genome Sequencing Center for Infectious Disease"/>
            <person name="Wu L."/>
            <person name="Ma J."/>
        </authorList>
    </citation>
    <scope>NUCLEOTIDE SEQUENCE [LARGE SCALE GENOMIC DNA]</scope>
    <source>
        <strain evidence="3">CGMCC 1.8884</strain>
    </source>
</reference>
<proteinExistence type="predicted"/>